<sequence>MNQRTKHFQLRLTPDEANRLKEKAASYPSVSCYIRIALKEYSDVNAKQRLELINDLGAFYRKFQNELSWAGGNLNQSVKRANELSVAGLFSQAYLQEVLLPVIMDTRKTLNEIKRELYAVTKKATRL</sequence>
<protein>
    <recommendedName>
        <fullName evidence="3">Plasmid mobilization relaxosome protein MobC</fullName>
    </recommendedName>
</protein>
<reference evidence="1 2" key="1">
    <citation type="submission" date="2018-09" db="EMBL/GenBank/DDBJ databases">
        <title>Murine metabolic-syndrome-specific gut microbial biobank.</title>
        <authorList>
            <person name="Liu C."/>
        </authorList>
    </citation>
    <scope>NUCLEOTIDE SEQUENCE [LARGE SCALE GENOMIC DNA]</scope>
    <source>
        <strain evidence="1 2">0.1X-D8-26</strain>
    </source>
</reference>
<proteinExistence type="predicted"/>
<dbReference type="Pfam" id="PF21983">
    <property type="entry name" value="NikA-like"/>
    <property type="match status" value="1"/>
</dbReference>
<gene>
    <name evidence="1" type="ORF">D7Y07_03325</name>
</gene>
<evidence type="ECO:0008006" key="3">
    <source>
        <dbReference type="Google" id="ProtNLM"/>
    </source>
</evidence>
<dbReference type="RefSeq" id="WP_121765910.1">
    <property type="nucleotide sequence ID" value="NZ_RAZM01000005.1"/>
</dbReference>
<dbReference type="AlphaFoldDB" id="A0A3L8AC79"/>
<comment type="caution">
    <text evidence="1">The sequence shown here is derived from an EMBL/GenBank/DDBJ whole genome shotgun (WGS) entry which is preliminary data.</text>
</comment>
<name>A0A3L8AC79_9BACE</name>
<organism evidence="1 2">
    <name type="scientific">Bacteroides acidifaciens</name>
    <dbReference type="NCBI Taxonomy" id="85831"/>
    <lineage>
        <taxon>Bacteria</taxon>
        <taxon>Pseudomonadati</taxon>
        <taxon>Bacteroidota</taxon>
        <taxon>Bacteroidia</taxon>
        <taxon>Bacteroidales</taxon>
        <taxon>Bacteroidaceae</taxon>
        <taxon>Bacteroides</taxon>
    </lineage>
</organism>
<dbReference type="Proteomes" id="UP000267159">
    <property type="component" value="Unassembled WGS sequence"/>
</dbReference>
<accession>A0A3L8AC79</accession>
<evidence type="ECO:0000313" key="2">
    <source>
        <dbReference type="Proteomes" id="UP000267159"/>
    </source>
</evidence>
<dbReference type="EMBL" id="RAZM01000005">
    <property type="protein sequence ID" value="RLT81468.1"/>
    <property type="molecule type" value="Genomic_DNA"/>
</dbReference>
<evidence type="ECO:0000313" key="1">
    <source>
        <dbReference type="EMBL" id="RLT81468.1"/>
    </source>
</evidence>
<dbReference type="InterPro" id="IPR053842">
    <property type="entry name" value="NikA-like"/>
</dbReference>